<keyword evidence="3" id="KW-1185">Reference proteome</keyword>
<feature type="region of interest" description="Disordered" evidence="1">
    <location>
        <begin position="1"/>
        <end position="23"/>
    </location>
</feature>
<organism evidence="2 3">
    <name type="scientific">Cristinia sonorae</name>
    <dbReference type="NCBI Taxonomy" id="1940300"/>
    <lineage>
        <taxon>Eukaryota</taxon>
        <taxon>Fungi</taxon>
        <taxon>Dikarya</taxon>
        <taxon>Basidiomycota</taxon>
        <taxon>Agaricomycotina</taxon>
        <taxon>Agaricomycetes</taxon>
        <taxon>Agaricomycetidae</taxon>
        <taxon>Agaricales</taxon>
        <taxon>Pleurotineae</taxon>
        <taxon>Stephanosporaceae</taxon>
        <taxon>Cristinia</taxon>
    </lineage>
</organism>
<evidence type="ECO:0000313" key="3">
    <source>
        <dbReference type="Proteomes" id="UP000813824"/>
    </source>
</evidence>
<comment type="caution">
    <text evidence="2">The sequence shown here is derived from an EMBL/GenBank/DDBJ whole genome shotgun (WGS) entry which is preliminary data.</text>
</comment>
<dbReference type="Proteomes" id="UP000813824">
    <property type="component" value="Unassembled WGS sequence"/>
</dbReference>
<dbReference type="Gene3D" id="3.30.710.10">
    <property type="entry name" value="Potassium Channel Kv1.1, Chain A"/>
    <property type="match status" value="1"/>
</dbReference>
<name>A0A8K0UGH2_9AGAR</name>
<evidence type="ECO:0008006" key="4">
    <source>
        <dbReference type="Google" id="ProtNLM"/>
    </source>
</evidence>
<dbReference type="InterPro" id="IPR011333">
    <property type="entry name" value="SKP1/BTB/POZ_sf"/>
</dbReference>
<accession>A0A8K0UGH2</accession>
<reference evidence="2" key="1">
    <citation type="journal article" date="2021" name="New Phytol.">
        <title>Evolutionary innovations through gain and loss of genes in the ectomycorrhizal Boletales.</title>
        <authorList>
            <person name="Wu G."/>
            <person name="Miyauchi S."/>
            <person name="Morin E."/>
            <person name="Kuo A."/>
            <person name="Drula E."/>
            <person name="Varga T."/>
            <person name="Kohler A."/>
            <person name="Feng B."/>
            <person name="Cao Y."/>
            <person name="Lipzen A."/>
            <person name="Daum C."/>
            <person name="Hundley H."/>
            <person name="Pangilinan J."/>
            <person name="Johnson J."/>
            <person name="Barry K."/>
            <person name="LaButti K."/>
            <person name="Ng V."/>
            <person name="Ahrendt S."/>
            <person name="Min B."/>
            <person name="Choi I.G."/>
            <person name="Park H."/>
            <person name="Plett J.M."/>
            <person name="Magnuson J."/>
            <person name="Spatafora J.W."/>
            <person name="Nagy L.G."/>
            <person name="Henrissat B."/>
            <person name="Grigoriev I.V."/>
            <person name="Yang Z.L."/>
            <person name="Xu J."/>
            <person name="Martin F.M."/>
        </authorList>
    </citation>
    <scope>NUCLEOTIDE SEQUENCE</scope>
    <source>
        <strain evidence="2">KKN 215</strain>
    </source>
</reference>
<dbReference type="AlphaFoldDB" id="A0A8K0UGH2"/>
<sequence length="538" mass="58427">MSHRRIRVKLPTSSALQPQVSSSGAIMQDSMLSKSSSTTLSSSPSSPFAPFRVKMDQEDCVIFQSSDSVNFFVHPYNVKLTSPVLSTTLTADLATLAKAADGTPIIRFDCDSAVLNLVVRLISPAPDVVFADTRQVMAVRKVADAYDIAYAKSRTEAMLLKARAEDPLLVFALALSMDMKVEAVKVAKHMVDTNLLANMDGLPYHPEMDDRLTAGAYCRFVSFLQQKGGPLFPFTLSTVSFASPQAAPPSPRKCIDPPPLLGEEALRRHPYDLVIHSSCDATVQLFAHKWPLEMASPVLAETISKSTEKTTGGISVITLPENGDVLHTLVSCCSGAIVINTSTNNANVRSLIHLAHAATKYGVSSVIKATKATVDTLLNSHPLQLYLIAFDCGWESMALRAMDKISVEYAGMYLSYMEESSAKGYHRLLKYRRDRKRAGLAARDKFMGTGSEVVPAVPEEKAVLVAQSTAPKGLDAGAKFQLVPSFAPRNDSLVLFKPQSRISSYRGVEFRGNLSAEETVQLKAAIDAAMDAVKLEFK</sequence>
<protein>
    <recommendedName>
        <fullName evidence="4">BTB domain-containing protein</fullName>
    </recommendedName>
</protein>
<proteinExistence type="predicted"/>
<dbReference type="EMBL" id="JAEVFJ010000039">
    <property type="protein sequence ID" value="KAH8088983.1"/>
    <property type="molecule type" value="Genomic_DNA"/>
</dbReference>
<evidence type="ECO:0000313" key="2">
    <source>
        <dbReference type="EMBL" id="KAH8088983.1"/>
    </source>
</evidence>
<evidence type="ECO:0000256" key="1">
    <source>
        <dbReference type="SAM" id="MobiDB-lite"/>
    </source>
</evidence>
<feature type="compositionally biased region" description="Polar residues" evidence="1">
    <location>
        <begin position="11"/>
        <end position="23"/>
    </location>
</feature>
<gene>
    <name evidence="2" type="ORF">BXZ70DRAFT_955102</name>
</gene>